<keyword evidence="2" id="KW-1185">Reference proteome</keyword>
<dbReference type="Proteomes" id="UP001500305">
    <property type="component" value="Unassembled WGS sequence"/>
</dbReference>
<protein>
    <submittedName>
        <fullName evidence="1">Uncharacterized protein</fullName>
    </submittedName>
</protein>
<dbReference type="EMBL" id="BAAATR010000042">
    <property type="protein sequence ID" value="GAA2271354.1"/>
    <property type="molecule type" value="Genomic_DNA"/>
</dbReference>
<sequence>MVVTEGTVAVELPCEVVSFLQFIGINWPTVNEDKVREFASHVREFAGSPRYPTRRACSGRTIDDTWAAED</sequence>
<gene>
    <name evidence="1" type="ORF">GCM10010430_66570</name>
</gene>
<evidence type="ECO:0000313" key="2">
    <source>
        <dbReference type="Proteomes" id="UP001500305"/>
    </source>
</evidence>
<evidence type="ECO:0000313" key="1">
    <source>
        <dbReference type="EMBL" id="GAA2271354.1"/>
    </source>
</evidence>
<name>A0ABN3EUA9_9ACTN</name>
<accession>A0ABN3EUA9</accession>
<organism evidence="1 2">
    <name type="scientific">Kitasatospora cystarginea</name>
    <dbReference type="NCBI Taxonomy" id="58350"/>
    <lineage>
        <taxon>Bacteria</taxon>
        <taxon>Bacillati</taxon>
        <taxon>Actinomycetota</taxon>
        <taxon>Actinomycetes</taxon>
        <taxon>Kitasatosporales</taxon>
        <taxon>Streptomycetaceae</taxon>
        <taxon>Kitasatospora</taxon>
    </lineage>
</organism>
<proteinExistence type="predicted"/>
<reference evidence="1 2" key="1">
    <citation type="journal article" date="2019" name="Int. J. Syst. Evol. Microbiol.">
        <title>The Global Catalogue of Microorganisms (GCM) 10K type strain sequencing project: providing services to taxonomists for standard genome sequencing and annotation.</title>
        <authorList>
            <consortium name="The Broad Institute Genomics Platform"/>
            <consortium name="The Broad Institute Genome Sequencing Center for Infectious Disease"/>
            <person name="Wu L."/>
            <person name="Ma J."/>
        </authorList>
    </citation>
    <scope>NUCLEOTIDE SEQUENCE [LARGE SCALE GENOMIC DNA]</scope>
    <source>
        <strain evidence="1 2">JCM 7356</strain>
    </source>
</reference>
<comment type="caution">
    <text evidence="1">The sequence shown here is derived from an EMBL/GenBank/DDBJ whole genome shotgun (WGS) entry which is preliminary data.</text>
</comment>